<dbReference type="STRING" id="41447.ENSSDUP00000029382"/>
<reference evidence="2" key="2">
    <citation type="submission" date="2025-09" db="UniProtKB">
        <authorList>
            <consortium name="Ensembl"/>
        </authorList>
    </citation>
    <scope>IDENTIFICATION</scope>
</reference>
<dbReference type="Ensembl" id="ENSSDUT00000029877.1">
    <property type="protein sequence ID" value="ENSSDUP00000029382.1"/>
    <property type="gene ID" value="ENSSDUG00000021171.1"/>
</dbReference>
<name>A0A3B4VFQ2_SERDU</name>
<keyword evidence="3" id="KW-1185">Reference proteome</keyword>
<reference evidence="2" key="1">
    <citation type="submission" date="2025-08" db="UniProtKB">
        <authorList>
            <consortium name="Ensembl"/>
        </authorList>
    </citation>
    <scope>IDENTIFICATION</scope>
</reference>
<dbReference type="AlphaFoldDB" id="A0A3B4VFQ2"/>
<organism evidence="2 3">
    <name type="scientific">Seriola dumerili</name>
    <name type="common">Greater amberjack</name>
    <name type="synonym">Caranx dumerili</name>
    <dbReference type="NCBI Taxonomy" id="41447"/>
    <lineage>
        <taxon>Eukaryota</taxon>
        <taxon>Metazoa</taxon>
        <taxon>Chordata</taxon>
        <taxon>Craniata</taxon>
        <taxon>Vertebrata</taxon>
        <taxon>Euteleostomi</taxon>
        <taxon>Actinopterygii</taxon>
        <taxon>Neopterygii</taxon>
        <taxon>Teleostei</taxon>
        <taxon>Neoteleostei</taxon>
        <taxon>Acanthomorphata</taxon>
        <taxon>Carangaria</taxon>
        <taxon>Carangiformes</taxon>
        <taxon>Carangidae</taxon>
        <taxon>Seriola</taxon>
    </lineage>
</organism>
<protein>
    <submittedName>
        <fullName evidence="2">Uncharacterized protein</fullName>
    </submittedName>
</protein>
<feature type="region of interest" description="Disordered" evidence="1">
    <location>
        <begin position="116"/>
        <end position="140"/>
    </location>
</feature>
<evidence type="ECO:0000313" key="2">
    <source>
        <dbReference type="Ensembl" id="ENSSDUP00000029382.1"/>
    </source>
</evidence>
<evidence type="ECO:0000313" key="3">
    <source>
        <dbReference type="Proteomes" id="UP000261420"/>
    </source>
</evidence>
<accession>A0A3B4VFQ2</accession>
<dbReference type="Proteomes" id="UP000261420">
    <property type="component" value="Unplaced"/>
</dbReference>
<evidence type="ECO:0000256" key="1">
    <source>
        <dbReference type="SAM" id="MobiDB-lite"/>
    </source>
</evidence>
<dbReference type="GeneTree" id="ENSGT00920000150426"/>
<sequence>VQIDAHQVWVRFQSTLFQRKMNMTFSHKRFHFIELRQWTQSHFHYHVLIVLYCLLKAGKPFHTKPFWPLSDDAYSDLRYDPNWRTKLKGNSHFNERPQISVEKYYQVPEEISSQSYGQTNSVTSTQCHNRRPIQKTNTPKFTSHDVLSNKKLERPMEDIVERNKITLGRSTSKRGSYVRVYSLKQQMPINVSEVHTECSFLNQQLDSSAPELVWLQKTQQLWVGPLLYSFHLVDTVIPNNTTKIK</sequence>
<proteinExistence type="predicted"/>
<feature type="compositionally biased region" description="Polar residues" evidence="1">
    <location>
        <begin position="116"/>
        <end position="127"/>
    </location>
</feature>